<proteinExistence type="predicted"/>
<sequence length="103" mass="10994">MLEGTLKNVWPGGRTTKKTEEAGPCLEWCARLPSGTSVPAEPWCPMGPCRGLDGVHAAREETKAASPPVLDQTQRPHPGGPATPRGELCAFKHTRGHPISEAM</sequence>
<protein>
    <submittedName>
        <fullName evidence="2">Uncharacterized protein</fullName>
    </submittedName>
</protein>
<name>A0AAV7LZ20_PLEWA</name>
<gene>
    <name evidence="2" type="ORF">NDU88_001932</name>
</gene>
<organism evidence="2 3">
    <name type="scientific">Pleurodeles waltl</name>
    <name type="common">Iberian ribbed newt</name>
    <dbReference type="NCBI Taxonomy" id="8319"/>
    <lineage>
        <taxon>Eukaryota</taxon>
        <taxon>Metazoa</taxon>
        <taxon>Chordata</taxon>
        <taxon>Craniata</taxon>
        <taxon>Vertebrata</taxon>
        <taxon>Euteleostomi</taxon>
        <taxon>Amphibia</taxon>
        <taxon>Batrachia</taxon>
        <taxon>Caudata</taxon>
        <taxon>Salamandroidea</taxon>
        <taxon>Salamandridae</taxon>
        <taxon>Pleurodelinae</taxon>
        <taxon>Pleurodeles</taxon>
    </lineage>
</organism>
<comment type="caution">
    <text evidence="2">The sequence shown here is derived from an EMBL/GenBank/DDBJ whole genome shotgun (WGS) entry which is preliminary data.</text>
</comment>
<keyword evidence="3" id="KW-1185">Reference proteome</keyword>
<dbReference type="EMBL" id="JANPWB010000014">
    <property type="protein sequence ID" value="KAJ1096801.1"/>
    <property type="molecule type" value="Genomic_DNA"/>
</dbReference>
<dbReference type="AlphaFoldDB" id="A0AAV7LZ20"/>
<dbReference type="Proteomes" id="UP001066276">
    <property type="component" value="Chromosome 10"/>
</dbReference>
<evidence type="ECO:0000313" key="3">
    <source>
        <dbReference type="Proteomes" id="UP001066276"/>
    </source>
</evidence>
<evidence type="ECO:0000313" key="2">
    <source>
        <dbReference type="EMBL" id="KAJ1096801.1"/>
    </source>
</evidence>
<feature type="region of interest" description="Disordered" evidence="1">
    <location>
        <begin position="55"/>
        <end position="103"/>
    </location>
</feature>
<accession>A0AAV7LZ20</accession>
<evidence type="ECO:0000256" key="1">
    <source>
        <dbReference type="SAM" id="MobiDB-lite"/>
    </source>
</evidence>
<reference evidence="2" key="1">
    <citation type="journal article" date="2022" name="bioRxiv">
        <title>Sequencing and chromosome-scale assembly of the giantPleurodeles waltlgenome.</title>
        <authorList>
            <person name="Brown T."/>
            <person name="Elewa A."/>
            <person name="Iarovenko S."/>
            <person name="Subramanian E."/>
            <person name="Araus A.J."/>
            <person name="Petzold A."/>
            <person name="Susuki M."/>
            <person name="Suzuki K.-i.T."/>
            <person name="Hayashi T."/>
            <person name="Toyoda A."/>
            <person name="Oliveira C."/>
            <person name="Osipova E."/>
            <person name="Leigh N.D."/>
            <person name="Simon A."/>
            <person name="Yun M.H."/>
        </authorList>
    </citation>
    <scope>NUCLEOTIDE SEQUENCE</scope>
    <source>
        <strain evidence="2">20211129_DDA</strain>
        <tissue evidence="2">Liver</tissue>
    </source>
</reference>